<dbReference type="Gene3D" id="3.10.129.10">
    <property type="entry name" value="Hotdog Thioesterase"/>
    <property type="match status" value="4"/>
</dbReference>
<comment type="similarity">
    <text evidence="2">Belongs to the thioester dehydratase family. FabA subfamily.</text>
</comment>
<protein>
    <submittedName>
        <fullName evidence="12">Uncharacterized protein</fullName>
    </submittedName>
</protein>
<keyword evidence="8" id="KW-0275">Fatty acid biosynthesis</keyword>
<evidence type="ECO:0000313" key="12">
    <source>
        <dbReference type="EMBL" id="BBZ39857.1"/>
    </source>
</evidence>
<dbReference type="InterPro" id="IPR016039">
    <property type="entry name" value="Thiolase-like"/>
</dbReference>
<keyword evidence="11" id="KW-0808">Transferase</keyword>
<reference evidence="12 13" key="1">
    <citation type="journal article" date="2019" name="Emerg. Microbes Infect.">
        <title>Comprehensive subspecies identification of 175 nontuberculous mycobacteria species based on 7547 genomic profiles.</title>
        <authorList>
            <person name="Matsumoto Y."/>
            <person name="Kinjo T."/>
            <person name="Motooka D."/>
            <person name="Nabeya D."/>
            <person name="Jung N."/>
            <person name="Uechi K."/>
            <person name="Horii T."/>
            <person name="Iida T."/>
            <person name="Fujita J."/>
            <person name="Nakamura S."/>
        </authorList>
    </citation>
    <scope>NUCLEOTIDE SEQUENCE [LARGE SCALE GENOMIC DNA]</scope>
    <source>
        <strain evidence="12 13">JCM 14738</strain>
    </source>
</reference>
<dbReference type="SMART" id="SM00825">
    <property type="entry name" value="PKS_KS"/>
    <property type="match status" value="1"/>
</dbReference>
<dbReference type="InterPro" id="IPR050091">
    <property type="entry name" value="PKS_NRPS_Biosynth_Enz"/>
</dbReference>
<evidence type="ECO:0000256" key="2">
    <source>
        <dbReference type="ARBA" id="ARBA00006714"/>
    </source>
</evidence>
<dbReference type="Proteomes" id="UP000467385">
    <property type="component" value="Chromosome"/>
</dbReference>
<dbReference type="InterPro" id="IPR042104">
    <property type="entry name" value="PKS_dehydratase_sf"/>
</dbReference>
<keyword evidence="4" id="KW-0444">Lipid biosynthesis</keyword>
<evidence type="ECO:0000256" key="8">
    <source>
        <dbReference type="ARBA" id="ARBA00023160"/>
    </source>
</evidence>
<organism evidence="12 13">
    <name type="scientific">Mycobacterium conspicuum</name>
    <dbReference type="NCBI Taxonomy" id="44010"/>
    <lineage>
        <taxon>Bacteria</taxon>
        <taxon>Bacillati</taxon>
        <taxon>Actinomycetota</taxon>
        <taxon>Actinomycetes</taxon>
        <taxon>Mycobacteriales</taxon>
        <taxon>Mycobacteriaceae</taxon>
        <taxon>Mycobacterium</taxon>
    </lineage>
</organism>
<keyword evidence="3" id="KW-0596">Phosphopantetheine</keyword>
<dbReference type="InterPro" id="IPR010083">
    <property type="entry name" value="FabA"/>
</dbReference>
<dbReference type="GO" id="GO:0006633">
    <property type="term" value="P:fatty acid biosynthetic process"/>
    <property type="evidence" value="ECO:0007669"/>
    <property type="project" value="UniProtKB-UniPathway"/>
</dbReference>
<name>A0A1X1TCB8_9MYCO</name>
<dbReference type="UniPathway" id="UPA00094"/>
<dbReference type="CDD" id="cd01287">
    <property type="entry name" value="FabA"/>
    <property type="match status" value="1"/>
</dbReference>
<dbReference type="GO" id="GO:0019171">
    <property type="term" value="F:(3R)-hydroxyacyl-[acyl-carrier-protein] dehydratase activity"/>
    <property type="evidence" value="ECO:0007669"/>
    <property type="project" value="InterPro"/>
</dbReference>
<sequence>MNFEPIAIVGQGCVLPGGLNPDELWKTVRDSRDALGSARPDYWGVSPARVLQDQPDAPYLDHTWSDRGGYVRGFDDVFDPGGLLLDADEFDGLDPLYLWVVESARQAVHSAGWSAGAVPGSAGVVLGNLSYPTKTMTDLAEKVWRGTEHGIDWRNRFMSGLPAHLVANALGLTAGATALDAACASSLYAIKLACDRLHDRTADVMLAGGVNGASDLLLHVGFSALQALSRTGRSRPFHQGADGLVPAEGAAVLVLRRLEDAIADDNGILGVIRGIGLSNDGRGRGLLVPSQEGQERAMRLAYEMAGLQPRDISLVECHATGTSRGDLTELMSMTSIFAGLADIPIGSLKSNLGHSITASGAAGAIKVLAAMRAGVRPPTLHVDDPLPFIADSPFRLLTAPEPWECDGPRRAAINNFGFGGNNAHLLLEEWIAPTDQRETPPRWPTPTPAAADGIAIVGLSLLVGDGCETASVADHLKAGQPILGEGSSGTLGARMAQVRLDLTHTRFPPADLKQTQPQQLALLGAALNIDELIKRLPPDRTSVIVGMGCDAEVTRFGVRWRLADEVDDPEALDAARDDVVHGWSTAGVVGAMPNIVANRLNSQFDLRGPSFTVSREELSGTTALELAARALRRGEIDAAVVGAVDLSCEPVHEAAARALLRPDEQLPGDAAVVLVLKRAADARRDGDRTLATLPADQTHRGECLHLGTAPGALNLSPLLGHAHAASGLLHVAAGVLYGLLDVWPDGEPWTAQQRAVVVALHALAGQEQHLVLVPPVAGRRDADELVALLSPVAPSQTRKPALLHFPAHLPAVRLPNHVVAEADYAAEPVPVSVGVASAADPPPVPIRTDAPRYPTRTPGVEQSMTHLPVPPALPKVAEALARVPLGDELAERTPPEPLSLGVDLDRRKASATTAHTPKANGAAAVPEKPKAPPQNAPSGPKPRAHSDVKKVDYFPDGGAYRTIQPARPADKQLPTPTVKRDPVGLTLDKAGLAVHASGKISEIYGPAFAIQDDYARQVRMPEPPLLLADRLLGIDAEPGKAGKGTLWTETDVTADAWWLHQGRMPAGIMIEAGQADLMLISWMGADFANKSDRVYRLLGCEVTYLGGLPEIGDTLRFDIHVDGHARQGAIRMFFFHYDCTIDGVERMSMRNGQAGFFSDEELAASGGILWRPEDETVDGPMDPTPAQTARTSLQRADLEAMAAGDIFRTFGPGFERAASHTRPPIISGGDMLFVDEVTQLDFTGGPWSRGYLRAVSHVTPETWYFEGHFKNDPCMPGTLMFEGTMQTMAIYMTAIGMTIGCDGWRFEPVPFETYKLVCRGQVTPQSREVVYEVFVREVIAGPEPTLFADLLVTVDGLPAFHCRRMGLRLSPGCPMDMGLRELAGHVEPKPVAEGHGVKFDLTAMLACAVGKPSLAVGPLYEKFDTHRRVARLPGPPYHFMSRVTEVVGELGVPQAGTSVVAEYDVPSDAWYFAENKGANGKLTMPNAVLMEIALQPCGWVGAYAGCPLDFDVDLFFRNLDGTGVQHREITPSTGTLRIRATLNNIAQAGGTIIATFDGEISDAEGPVYTFDTVFGYFRLEALQQQVGLPVSAEQRALLEMPCAAPVIDLRARPTEFFGPGARLADPMLLMMDRVTGRWPTDGAAGLGRWRGVKDVDPDEWFFKAHFYRDPVQPGSLGIEMLLQLLQFAMLDLGLGKEMGPTARFEPVALHDPITWRYRGQIVPTNKRITAQIEITRMQRDTDSILAVAEASLWNDGIRIYSATNLGMRITRDAAESPVESCSTTVESEVAAATTLETTLDPTRDTWIVDHCPSYVIPALPMMSVLDLFAQAGARALEHAPAKVVEIADLRLLRWIVVDSPTKLRVIVEPTEPGRFAGRVEVWRDARRAEFSRWETHAQAVIVTADGYAGEPAAPAPLKDAIPYANPYDGTVFHGPAFATLMDGARIGRNGSSGTLAVDRCQVPVGEQHPGLLDGAFHIVPHTAMNVWTCNSGASPDVASYIDAADPTVGFPHRVVWARFYRDAPVNGTVDVETRFVGFDDTEGRMPIVDLWLGAAGQPWAYLRVVEILLDKGPLAAVSGPKRRAFVGERRAVPGVSLSDRVSHGVVTLDSARAATQEWFKGTLKAVYDTDSHGDALIADIAIKEAVADAAHGAIHPARVQVVDGEVSCPVLPLERISVELEQLDSRACRASASLHTDWQPMRSWHNDKLGMQQGGFGDLLLWALLSRFVRHIIVTDPAAMAAIRGRPVLLLGNHQVQIESILGTSVASWVTGTQVATVAHAKHEKRWVGGLLRLVDAVTGSELGRFIRYFDQQNPRQFIGLVKDMKGDVVNHGLSAMVHADGTRYVRSGQRVARLTSTLLDMAVDLSMPIVPLYFAGGLPEEPLAAKLEVPYRQAAQDYIFGRPIMPEELTALLYLDRRRHVIDAINALAPFSDAPHQPNYAAEDRINAAFPGASPLESIWGCIEDALDALPVDWRATIGADEWTAARSAPQHTTA</sequence>
<dbReference type="PROSITE" id="PS52004">
    <property type="entry name" value="KS3_2"/>
    <property type="match status" value="1"/>
</dbReference>
<evidence type="ECO:0000256" key="4">
    <source>
        <dbReference type="ARBA" id="ARBA00022516"/>
    </source>
</evidence>
<dbReference type="PANTHER" id="PTHR43775">
    <property type="entry name" value="FATTY ACID SYNTHASE"/>
    <property type="match status" value="1"/>
</dbReference>
<keyword evidence="6" id="KW-0276">Fatty acid metabolism</keyword>
<keyword evidence="9" id="KW-0456">Lyase</keyword>
<dbReference type="InterPro" id="IPR014030">
    <property type="entry name" value="Ketoacyl_synth_N"/>
</dbReference>
<keyword evidence="5" id="KW-0597">Phosphoprotein</keyword>
<evidence type="ECO:0000256" key="6">
    <source>
        <dbReference type="ARBA" id="ARBA00022832"/>
    </source>
</evidence>
<dbReference type="PANTHER" id="PTHR43775:SF37">
    <property type="entry name" value="SI:DKEY-61P9.11"/>
    <property type="match status" value="1"/>
</dbReference>
<dbReference type="InterPro" id="IPR029069">
    <property type="entry name" value="HotDog_dom_sf"/>
</dbReference>
<evidence type="ECO:0000313" key="13">
    <source>
        <dbReference type="Proteomes" id="UP000467385"/>
    </source>
</evidence>
<dbReference type="CDD" id="cd00833">
    <property type="entry name" value="PKS"/>
    <property type="match status" value="1"/>
</dbReference>
<evidence type="ECO:0000256" key="7">
    <source>
        <dbReference type="ARBA" id="ARBA00023098"/>
    </source>
</evidence>
<dbReference type="SUPFAM" id="SSF53901">
    <property type="entry name" value="Thiolase-like"/>
    <property type="match status" value="2"/>
</dbReference>
<evidence type="ECO:0000256" key="5">
    <source>
        <dbReference type="ARBA" id="ARBA00022553"/>
    </source>
</evidence>
<keyword evidence="10" id="KW-0511">Multifunctional enzyme</keyword>
<dbReference type="GO" id="GO:0005737">
    <property type="term" value="C:cytoplasm"/>
    <property type="evidence" value="ECO:0007669"/>
    <property type="project" value="InterPro"/>
</dbReference>
<evidence type="ECO:0000256" key="3">
    <source>
        <dbReference type="ARBA" id="ARBA00022450"/>
    </source>
</evidence>
<dbReference type="GO" id="GO:0004312">
    <property type="term" value="F:fatty acid synthase activity"/>
    <property type="evidence" value="ECO:0007669"/>
    <property type="project" value="TreeGrafter"/>
</dbReference>
<evidence type="ECO:0000256" key="9">
    <source>
        <dbReference type="ARBA" id="ARBA00023239"/>
    </source>
</evidence>
<evidence type="ECO:0000256" key="11">
    <source>
        <dbReference type="RuleBase" id="RU003694"/>
    </source>
</evidence>
<dbReference type="InterPro" id="IPR020841">
    <property type="entry name" value="PKS_Beta-ketoAc_synthase_dom"/>
</dbReference>
<proteinExistence type="inferred from homology"/>
<evidence type="ECO:0000256" key="1">
    <source>
        <dbReference type="ARBA" id="ARBA00005194"/>
    </source>
</evidence>
<dbReference type="STRING" id="44010.AWC00_11640"/>
<dbReference type="EMBL" id="AP022613">
    <property type="protein sequence ID" value="BBZ39857.1"/>
    <property type="molecule type" value="Genomic_DNA"/>
</dbReference>
<dbReference type="RefSeq" id="WP_085232813.1">
    <property type="nucleotide sequence ID" value="NZ_AP022613.1"/>
</dbReference>
<keyword evidence="13" id="KW-1185">Reference proteome</keyword>
<dbReference type="Gene3D" id="3.40.47.10">
    <property type="match status" value="2"/>
</dbReference>
<dbReference type="Pfam" id="PF07977">
    <property type="entry name" value="FabA"/>
    <property type="match status" value="2"/>
</dbReference>
<dbReference type="Pfam" id="PF02801">
    <property type="entry name" value="Ketoacyl-synt_C"/>
    <property type="match status" value="1"/>
</dbReference>
<dbReference type="OrthoDB" id="9778690at2"/>
<dbReference type="Gene3D" id="3.10.129.110">
    <property type="entry name" value="Polyketide synthase dehydratase"/>
    <property type="match status" value="1"/>
</dbReference>
<gene>
    <name evidence="12" type="ORF">MCNS_29200</name>
</gene>
<dbReference type="InterPro" id="IPR014031">
    <property type="entry name" value="Ketoacyl_synth_C"/>
</dbReference>
<comment type="pathway">
    <text evidence="1">Lipid metabolism; fatty acid biosynthesis.</text>
</comment>
<dbReference type="SUPFAM" id="SSF54637">
    <property type="entry name" value="Thioesterase/thiol ester dehydrase-isomerase"/>
    <property type="match status" value="4"/>
</dbReference>
<keyword evidence="7" id="KW-0443">Lipid metabolism</keyword>
<evidence type="ECO:0000256" key="10">
    <source>
        <dbReference type="ARBA" id="ARBA00023268"/>
    </source>
</evidence>
<dbReference type="InterPro" id="IPR013114">
    <property type="entry name" value="FabA_FabZ"/>
</dbReference>
<accession>A0A1X1TCB8</accession>
<dbReference type="Pfam" id="PF00109">
    <property type="entry name" value="ketoacyl-synt"/>
    <property type="match status" value="2"/>
</dbReference>
<comment type="similarity">
    <text evidence="11">Belongs to the thiolase-like superfamily. Beta-ketoacyl-ACP synthases family.</text>
</comment>